<dbReference type="InterPro" id="IPR012854">
    <property type="entry name" value="Cu_amine_oxidase-like_N"/>
</dbReference>
<dbReference type="Pfam" id="PF07833">
    <property type="entry name" value="Cu_amine_oxidN1"/>
    <property type="match status" value="1"/>
</dbReference>
<comment type="caution">
    <text evidence="3">The sequence shown here is derived from an EMBL/GenBank/DDBJ whole genome shotgun (WGS) entry which is preliminary data.</text>
</comment>
<feature type="domain" description="M23ase beta-sheet core" evidence="1">
    <location>
        <begin position="240"/>
        <end position="363"/>
    </location>
</feature>
<evidence type="ECO:0000259" key="2">
    <source>
        <dbReference type="Pfam" id="PF07833"/>
    </source>
</evidence>
<evidence type="ECO:0000259" key="1">
    <source>
        <dbReference type="Pfam" id="PF01551"/>
    </source>
</evidence>
<evidence type="ECO:0000313" key="4">
    <source>
        <dbReference type="Proteomes" id="UP000661691"/>
    </source>
</evidence>
<dbReference type="InterPro" id="IPR011055">
    <property type="entry name" value="Dup_hybrid_motif"/>
</dbReference>
<gene>
    <name evidence="3" type="ORF">IC620_02745</name>
</gene>
<proteinExistence type="predicted"/>
<organism evidence="3 4">
    <name type="scientific">Polycladospora coralii</name>
    <dbReference type="NCBI Taxonomy" id="2771432"/>
    <lineage>
        <taxon>Bacteria</taxon>
        <taxon>Bacillati</taxon>
        <taxon>Bacillota</taxon>
        <taxon>Bacilli</taxon>
        <taxon>Bacillales</taxon>
        <taxon>Thermoactinomycetaceae</taxon>
        <taxon>Polycladospora</taxon>
    </lineage>
</organism>
<dbReference type="InterPro" id="IPR016047">
    <property type="entry name" value="M23ase_b-sheet_dom"/>
</dbReference>
<dbReference type="PANTHER" id="PTHR21666:SF270">
    <property type="entry name" value="MUREIN HYDROLASE ACTIVATOR ENVC"/>
    <property type="match status" value="1"/>
</dbReference>
<accession>A0A926N792</accession>
<dbReference type="Pfam" id="PF01551">
    <property type="entry name" value="Peptidase_M23"/>
    <property type="match status" value="1"/>
</dbReference>
<dbReference type="Gene3D" id="2.70.70.10">
    <property type="entry name" value="Glucose Permease (Domain IIA)"/>
    <property type="match status" value="1"/>
</dbReference>
<dbReference type="AlphaFoldDB" id="A0A926N792"/>
<name>A0A926N792_9BACL</name>
<dbReference type="SUPFAM" id="SSF55383">
    <property type="entry name" value="Copper amine oxidase, domain N"/>
    <property type="match status" value="1"/>
</dbReference>
<dbReference type="InterPro" id="IPR036582">
    <property type="entry name" value="Mao_N_sf"/>
</dbReference>
<dbReference type="GO" id="GO:0004222">
    <property type="term" value="F:metalloendopeptidase activity"/>
    <property type="evidence" value="ECO:0007669"/>
    <property type="project" value="TreeGrafter"/>
</dbReference>
<protein>
    <submittedName>
        <fullName evidence="3">Peptidoglycan DD-metalloendopeptidase family protein</fullName>
    </submittedName>
</protein>
<dbReference type="SUPFAM" id="SSF51261">
    <property type="entry name" value="Duplicated hybrid motif"/>
    <property type="match status" value="1"/>
</dbReference>
<dbReference type="PANTHER" id="PTHR21666">
    <property type="entry name" value="PEPTIDASE-RELATED"/>
    <property type="match status" value="1"/>
</dbReference>
<feature type="domain" description="Copper amine oxidase-like N-terminal" evidence="2">
    <location>
        <begin position="99"/>
        <end position="172"/>
    </location>
</feature>
<evidence type="ECO:0000313" key="3">
    <source>
        <dbReference type="EMBL" id="MBD1371271.1"/>
    </source>
</evidence>
<dbReference type="CDD" id="cd12797">
    <property type="entry name" value="M23_peptidase"/>
    <property type="match status" value="1"/>
</dbReference>
<dbReference type="RefSeq" id="WP_191141460.1">
    <property type="nucleotide sequence ID" value="NZ_JACXAH010000003.1"/>
</dbReference>
<dbReference type="InterPro" id="IPR050570">
    <property type="entry name" value="Cell_wall_metabolism_enzyme"/>
</dbReference>
<reference evidence="3" key="1">
    <citation type="submission" date="2020-09" db="EMBL/GenBank/DDBJ databases">
        <title>A novel bacterium of genus Hazenella, isolated from South China Sea.</title>
        <authorList>
            <person name="Huang H."/>
            <person name="Mo K."/>
            <person name="Hu Y."/>
        </authorList>
    </citation>
    <scope>NUCLEOTIDE SEQUENCE</scope>
    <source>
        <strain evidence="3">IB182357</strain>
    </source>
</reference>
<keyword evidence="4" id="KW-1185">Reference proteome</keyword>
<dbReference type="EMBL" id="JACXAH010000003">
    <property type="protein sequence ID" value="MBD1371271.1"/>
    <property type="molecule type" value="Genomic_DNA"/>
</dbReference>
<sequence length="386" mass="44015">MRNPSLLFASALLSLVVIFTPPSNHAWWYMWLKFVNTTDISVKDELLGEKNPSERGKESFSRNNTKIFSVKSFASLDHSGQKTDQSEMYIRLDDAKRYLPIQTLVDSRNGTIQITLNENVFKLTRDIPVYEENGLYAPLTAPPIMAEGDVWLPVSFIEETFGQVLQIKGDTASWHVDLATIPAFSPRLSTEKKSVDEMIEILSVLRTPIDDAHVSTYDSHLPGAARTYRKGVHEGIDWYSYGTGIKIDRFTPIYSMEQGKVIRADHAYQEMTLTERECLLKTSTANNGKTPDYILDKLRGRSVWIQYDNGLMARYAHMDRIEGDLEVGDIVKKGERIGYVGNSGTSDGVKNSARGVHLHLDLFMYGKWFWEDYTFDERKQILKSIF</sequence>
<dbReference type="Proteomes" id="UP000661691">
    <property type="component" value="Unassembled WGS sequence"/>
</dbReference>